<dbReference type="Proteomes" id="UP001500221">
    <property type="component" value="Unassembled WGS sequence"/>
</dbReference>
<name>A0ABP9P886_9ACTN</name>
<accession>A0ABP9P886</accession>
<evidence type="ECO:0000313" key="4">
    <source>
        <dbReference type="Proteomes" id="UP001500221"/>
    </source>
</evidence>
<dbReference type="InterPro" id="IPR000871">
    <property type="entry name" value="Beta-lactam_class-A"/>
</dbReference>
<comment type="caution">
    <text evidence="3">The sequence shown here is derived from an EMBL/GenBank/DDBJ whole genome shotgun (WGS) entry which is preliminary data.</text>
</comment>
<evidence type="ECO:0000256" key="1">
    <source>
        <dbReference type="SAM" id="MobiDB-lite"/>
    </source>
</evidence>
<organism evidence="3 4">
    <name type="scientific">Nocardioides marinquilinus</name>
    <dbReference type="NCBI Taxonomy" id="1210400"/>
    <lineage>
        <taxon>Bacteria</taxon>
        <taxon>Bacillati</taxon>
        <taxon>Actinomycetota</taxon>
        <taxon>Actinomycetes</taxon>
        <taxon>Propionibacteriales</taxon>
        <taxon>Nocardioidaceae</taxon>
        <taxon>Nocardioides</taxon>
    </lineage>
</organism>
<protein>
    <recommendedName>
        <fullName evidence="2">Beta-lactamase class A catalytic domain-containing protein</fullName>
    </recommendedName>
</protein>
<dbReference type="SUPFAM" id="SSF56601">
    <property type="entry name" value="beta-lactamase/transpeptidase-like"/>
    <property type="match status" value="1"/>
</dbReference>
<dbReference type="PANTHER" id="PTHR35333">
    <property type="entry name" value="BETA-LACTAMASE"/>
    <property type="match status" value="1"/>
</dbReference>
<dbReference type="PANTHER" id="PTHR35333:SF3">
    <property type="entry name" value="BETA-LACTAMASE-TYPE TRANSPEPTIDASE FOLD CONTAINING PROTEIN"/>
    <property type="match status" value="1"/>
</dbReference>
<dbReference type="Pfam" id="PF13354">
    <property type="entry name" value="Beta-lactamase2"/>
    <property type="match status" value="1"/>
</dbReference>
<keyword evidence="4" id="KW-1185">Reference proteome</keyword>
<evidence type="ECO:0000313" key="3">
    <source>
        <dbReference type="EMBL" id="GAA5142275.1"/>
    </source>
</evidence>
<feature type="domain" description="Beta-lactamase class A catalytic" evidence="2">
    <location>
        <begin position="14"/>
        <end position="231"/>
    </location>
</feature>
<proteinExistence type="predicted"/>
<evidence type="ECO:0000259" key="2">
    <source>
        <dbReference type="Pfam" id="PF13354"/>
    </source>
</evidence>
<dbReference type="EMBL" id="BAABKG010000001">
    <property type="protein sequence ID" value="GAA5142275.1"/>
    <property type="molecule type" value="Genomic_DNA"/>
</dbReference>
<dbReference type="InterPro" id="IPR045155">
    <property type="entry name" value="Beta-lactam_cat"/>
</dbReference>
<reference evidence="4" key="1">
    <citation type="journal article" date="2019" name="Int. J. Syst. Evol. Microbiol.">
        <title>The Global Catalogue of Microorganisms (GCM) 10K type strain sequencing project: providing services to taxonomists for standard genome sequencing and annotation.</title>
        <authorList>
            <consortium name="The Broad Institute Genomics Platform"/>
            <consortium name="The Broad Institute Genome Sequencing Center for Infectious Disease"/>
            <person name="Wu L."/>
            <person name="Ma J."/>
        </authorList>
    </citation>
    <scope>NUCLEOTIDE SEQUENCE [LARGE SCALE GENOMIC DNA]</scope>
    <source>
        <strain evidence="4">JCM 18459</strain>
    </source>
</reference>
<feature type="region of interest" description="Disordered" evidence="1">
    <location>
        <begin position="260"/>
        <end position="292"/>
    </location>
</feature>
<gene>
    <name evidence="3" type="ORF">GCM10023340_05490</name>
</gene>
<dbReference type="InterPro" id="IPR012338">
    <property type="entry name" value="Beta-lactam/transpept-like"/>
</dbReference>
<dbReference type="Gene3D" id="3.40.710.10">
    <property type="entry name" value="DD-peptidase/beta-lactamase superfamily"/>
    <property type="match status" value="1"/>
</dbReference>
<sequence>MPDAPPATAPGWSAHVVDVGTGEVLLSEDADAVRRTASVAKVLLLTALAEAVEAGDVEPDEPLDRSVTPRVADSGLWHRMTTTTLPVDDVALLVGTVSDNWATNVLVARLGLARVQAVATSSGLDDTQLWDLVRDARGPGDVATLSTGTARAWAGVMARLHAGTWSGAAVSARVLGWLAGGVDHSMVAGGLARDPLVADARLVSKTGTDDGVRADVGLVRGTQRNLAYAVLWNGPEAEAPDVLDRMRALGARLRAVVEDAGTEGAGGGTPARAGVTPQDPDAPRGPGTSKSA</sequence>
<dbReference type="RefSeq" id="WP_345454287.1">
    <property type="nucleotide sequence ID" value="NZ_BAABKG010000001.1"/>
</dbReference>